<keyword evidence="2" id="KW-1185">Reference proteome</keyword>
<dbReference type="AlphaFoldDB" id="A0A8B8C5S3"/>
<dbReference type="RefSeq" id="XP_022311057.1">
    <property type="nucleotide sequence ID" value="XM_022455349.1"/>
</dbReference>
<protein>
    <submittedName>
        <fullName evidence="3">Uncharacterized protein LOC111116363</fullName>
    </submittedName>
</protein>
<keyword evidence="1" id="KW-1133">Transmembrane helix</keyword>
<dbReference type="GeneID" id="111116363"/>
<sequence length="331" mass="36658">MLVLRNVFVTRVNLTRTCFPRLRTAIIDCSRNVNCEDFPLDVNVTIDGRDCITDMTIQTDNVTTTAATTTTTRKKTIKKKTTTRAPQTTTTNTTENATYEFTTTTQQPPFTQQEKNLMTATVVLMLGVLLGALCIFFAVVMVVHKVCLRRRGKPRKIPPAVNLGSLEAGRGLGSVSSGSSDTLFQRLPESVFLSAISMAPPRKKVKTDEGPLPMTVYVLEDVMLRQYASGGQYGTTFCTTSPQDYKKITPLIVNEKNLLTVKEDKSFVLLKYLVLQDGTVKIGQQTVVMHTKRPTALDDGVINEFRCPPLLTELGRVASLDNKKRISVNRG</sequence>
<organism evidence="2 3">
    <name type="scientific">Crassostrea virginica</name>
    <name type="common">Eastern oyster</name>
    <dbReference type="NCBI Taxonomy" id="6565"/>
    <lineage>
        <taxon>Eukaryota</taxon>
        <taxon>Metazoa</taxon>
        <taxon>Spiralia</taxon>
        <taxon>Lophotrochozoa</taxon>
        <taxon>Mollusca</taxon>
        <taxon>Bivalvia</taxon>
        <taxon>Autobranchia</taxon>
        <taxon>Pteriomorphia</taxon>
        <taxon>Ostreida</taxon>
        <taxon>Ostreoidea</taxon>
        <taxon>Ostreidae</taxon>
        <taxon>Crassostrea</taxon>
    </lineage>
</organism>
<reference evidence="3" key="1">
    <citation type="submission" date="2025-08" db="UniProtKB">
        <authorList>
            <consortium name="RefSeq"/>
        </authorList>
    </citation>
    <scope>IDENTIFICATION</scope>
    <source>
        <tissue evidence="3">Whole sample</tissue>
    </source>
</reference>
<evidence type="ECO:0000256" key="1">
    <source>
        <dbReference type="SAM" id="Phobius"/>
    </source>
</evidence>
<accession>A0A8B8C5S3</accession>
<gene>
    <name evidence="3" type="primary">LOC111116363</name>
</gene>
<name>A0A8B8C5S3_CRAVI</name>
<evidence type="ECO:0000313" key="2">
    <source>
        <dbReference type="Proteomes" id="UP000694844"/>
    </source>
</evidence>
<proteinExistence type="predicted"/>
<feature type="transmembrane region" description="Helical" evidence="1">
    <location>
        <begin position="117"/>
        <end position="143"/>
    </location>
</feature>
<evidence type="ECO:0000313" key="3">
    <source>
        <dbReference type="RefSeq" id="XP_022311057.1"/>
    </source>
</evidence>
<dbReference type="Proteomes" id="UP000694844">
    <property type="component" value="Chromosome 10"/>
</dbReference>
<keyword evidence="1" id="KW-0812">Transmembrane</keyword>
<dbReference type="KEGG" id="cvn:111116363"/>
<keyword evidence="1" id="KW-0472">Membrane</keyword>